<accession>A0AAN9BM39</accession>
<keyword evidence="3" id="KW-0678">Repressor</keyword>
<comment type="subcellular location">
    <subcellularLocation>
        <location evidence="1">Nucleus</location>
    </subcellularLocation>
</comment>
<evidence type="ECO:0000313" key="8">
    <source>
        <dbReference type="EMBL" id="KAK7108027.1"/>
    </source>
</evidence>
<evidence type="ECO:0000256" key="2">
    <source>
        <dbReference type="ARBA" id="ARBA00008469"/>
    </source>
</evidence>
<dbReference type="Pfam" id="PF00536">
    <property type="entry name" value="SAM_1"/>
    <property type="match status" value="1"/>
</dbReference>
<sequence length="83" mass="9384">MHVAPAAARCAEPSQWSIEEVVQHISDTDTGLGAYLDLFRRHEIDGKAFLLLNSEMMMKYMGLKLGPVLKLCNIIEKLRARLK</sequence>
<dbReference type="InterPro" id="IPR050548">
    <property type="entry name" value="PcG_chromatin_remod_factors"/>
</dbReference>
<evidence type="ECO:0000313" key="9">
    <source>
        <dbReference type="Proteomes" id="UP001374579"/>
    </source>
</evidence>
<keyword evidence="6" id="KW-0539">Nucleus</keyword>
<evidence type="ECO:0000256" key="4">
    <source>
        <dbReference type="ARBA" id="ARBA00023015"/>
    </source>
</evidence>
<dbReference type="PROSITE" id="PS50105">
    <property type="entry name" value="SAM_DOMAIN"/>
    <property type="match status" value="1"/>
</dbReference>
<keyword evidence="5" id="KW-0804">Transcription</keyword>
<organism evidence="8 9">
    <name type="scientific">Littorina saxatilis</name>
    <dbReference type="NCBI Taxonomy" id="31220"/>
    <lineage>
        <taxon>Eukaryota</taxon>
        <taxon>Metazoa</taxon>
        <taxon>Spiralia</taxon>
        <taxon>Lophotrochozoa</taxon>
        <taxon>Mollusca</taxon>
        <taxon>Gastropoda</taxon>
        <taxon>Caenogastropoda</taxon>
        <taxon>Littorinimorpha</taxon>
        <taxon>Littorinoidea</taxon>
        <taxon>Littorinidae</taxon>
        <taxon>Littorina</taxon>
    </lineage>
</organism>
<evidence type="ECO:0000256" key="3">
    <source>
        <dbReference type="ARBA" id="ARBA00022491"/>
    </source>
</evidence>
<proteinExistence type="inferred from homology"/>
<dbReference type="GO" id="GO:0003682">
    <property type="term" value="F:chromatin binding"/>
    <property type="evidence" value="ECO:0007669"/>
    <property type="project" value="TreeGrafter"/>
</dbReference>
<evidence type="ECO:0000256" key="6">
    <source>
        <dbReference type="ARBA" id="ARBA00023242"/>
    </source>
</evidence>
<dbReference type="SMART" id="SM00454">
    <property type="entry name" value="SAM"/>
    <property type="match status" value="1"/>
</dbReference>
<reference evidence="8 9" key="1">
    <citation type="submission" date="2024-02" db="EMBL/GenBank/DDBJ databases">
        <title>Chromosome-scale genome assembly of the rough periwinkle Littorina saxatilis.</title>
        <authorList>
            <person name="De Jode A."/>
            <person name="Faria R."/>
            <person name="Formenti G."/>
            <person name="Sims Y."/>
            <person name="Smith T.P."/>
            <person name="Tracey A."/>
            <person name="Wood J.M.D."/>
            <person name="Zagrodzka Z.B."/>
            <person name="Johannesson K."/>
            <person name="Butlin R.K."/>
            <person name="Leder E.H."/>
        </authorList>
    </citation>
    <scope>NUCLEOTIDE SEQUENCE [LARGE SCALE GENOMIC DNA]</scope>
    <source>
        <strain evidence="8">Snail1</strain>
        <tissue evidence="8">Muscle</tissue>
    </source>
</reference>
<dbReference type="PANTHER" id="PTHR12247:SF132">
    <property type="entry name" value="POLYCOMB PROTEIN SCM"/>
    <property type="match status" value="1"/>
</dbReference>
<name>A0AAN9BM39_9CAEN</name>
<dbReference type="GO" id="GO:0005634">
    <property type="term" value="C:nucleus"/>
    <property type="evidence" value="ECO:0007669"/>
    <property type="project" value="UniProtKB-SubCell"/>
</dbReference>
<keyword evidence="9" id="KW-1185">Reference proteome</keyword>
<dbReference type="PANTHER" id="PTHR12247">
    <property type="entry name" value="POLYCOMB GROUP PROTEIN"/>
    <property type="match status" value="1"/>
</dbReference>
<feature type="domain" description="SAM" evidence="7">
    <location>
        <begin position="16"/>
        <end position="81"/>
    </location>
</feature>
<dbReference type="AlphaFoldDB" id="A0AAN9BM39"/>
<dbReference type="CDD" id="cd09578">
    <property type="entry name" value="SAM_Scm"/>
    <property type="match status" value="1"/>
</dbReference>
<dbReference type="SUPFAM" id="SSF47769">
    <property type="entry name" value="SAM/Pointed domain"/>
    <property type="match status" value="1"/>
</dbReference>
<comment type="similarity">
    <text evidence="2">Belongs to the SCM family.</text>
</comment>
<comment type="caution">
    <text evidence="8">The sequence shown here is derived from an EMBL/GenBank/DDBJ whole genome shotgun (WGS) entry which is preliminary data.</text>
</comment>
<dbReference type="InterPro" id="IPR047531">
    <property type="entry name" value="SAM_Scm-like"/>
</dbReference>
<dbReference type="InterPro" id="IPR013761">
    <property type="entry name" value="SAM/pointed_sf"/>
</dbReference>
<keyword evidence="4" id="KW-0805">Transcription regulation</keyword>
<evidence type="ECO:0000256" key="1">
    <source>
        <dbReference type="ARBA" id="ARBA00004123"/>
    </source>
</evidence>
<dbReference type="InterPro" id="IPR001660">
    <property type="entry name" value="SAM"/>
</dbReference>
<dbReference type="GO" id="GO:0042393">
    <property type="term" value="F:histone binding"/>
    <property type="evidence" value="ECO:0007669"/>
    <property type="project" value="TreeGrafter"/>
</dbReference>
<evidence type="ECO:0000256" key="5">
    <source>
        <dbReference type="ARBA" id="ARBA00023163"/>
    </source>
</evidence>
<dbReference type="EMBL" id="JBAMIC010000004">
    <property type="protein sequence ID" value="KAK7108027.1"/>
    <property type="molecule type" value="Genomic_DNA"/>
</dbReference>
<protein>
    <recommendedName>
        <fullName evidence="7">SAM domain-containing protein</fullName>
    </recommendedName>
</protein>
<dbReference type="Gene3D" id="1.10.150.50">
    <property type="entry name" value="Transcription Factor, Ets-1"/>
    <property type="match status" value="1"/>
</dbReference>
<evidence type="ECO:0000259" key="7">
    <source>
        <dbReference type="PROSITE" id="PS50105"/>
    </source>
</evidence>
<gene>
    <name evidence="8" type="ORF">V1264_015830</name>
</gene>
<dbReference type="GO" id="GO:0045892">
    <property type="term" value="P:negative regulation of DNA-templated transcription"/>
    <property type="evidence" value="ECO:0007669"/>
    <property type="project" value="TreeGrafter"/>
</dbReference>
<dbReference type="Proteomes" id="UP001374579">
    <property type="component" value="Unassembled WGS sequence"/>
</dbReference>